<dbReference type="PANTHER" id="PTHR22950:SF683">
    <property type="entry name" value="AMINO ACID TRANSPORTER (EUROFUNG)"/>
    <property type="match status" value="1"/>
</dbReference>
<evidence type="ECO:0000256" key="2">
    <source>
        <dbReference type="ARBA" id="ARBA00008066"/>
    </source>
</evidence>
<sequence length="471" mass="50202">MSIMEKSKADQLHEDPVDPLAKSIANGQTTTEDAVFGDITAEGPNYRSEQVGWVGTVIIMMKLCIGLGVLSIPATFDAFGIIPGMFLLIAIGIIATWSCYVVGNFKLRHPEVYGIDDAGFLMFGKIGREFFAVGFCLCYILVAGSGMLGISIGLNSVSAHGTCTAVFVAIAAFIAFAGASIRTLGRLQWLAWIGLAGILISIFTVTIAVGVQDRPAAAPQDGPWKSDFAIAKRPTFIKAVSAISTYVFAYAAAPLFFPVISEMKDPRDYTKALLVCQSGVTITYVVIGCLVYYFCGSYVASPALGSAGGLLKKICYGIALPGLIASTILLLHLPAKYIFVRLLRGTEHLTSNSKTHWIVWLSCTSGSAVIAYIVASAVPIFGNLVSLIGAVFITTLAFQAMACMWFYDNWKSAERGTLKWTLVACWAAFVIVLGVFLTIAGTYGSIVEIIDSYKVSGGSAAWSCADNSNST</sequence>
<proteinExistence type="inferred from homology"/>
<evidence type="ECO:0000313" key="9">
    <source>
        <dbReference type="Proteomes" id="UP000766486"/>
    </source>
</evidence>
<keyword evidence="4 6" id="KW-1133">Transmembrane helix</keyword>
<evidence type="ECO:0000313" key="8">
    <source>
        <dbReference type="EMBL" id="VUC38182.1"/>
    </source>
</evidence>
<evidence type="ECO:0000256" key="4">
    <source>
        <dbReference type="ARBA" id="ARBA00022989"/>
    </source>
</evidence>
<evidence type="ECO:0000259" key="7">
    <source>
        <dbReference type="Pfam" id="PF01490"/>
    </source>
</evidence>
<dbReference type="Pfam" id="PF01490">
    <property type="entry name" value="Aa_trans"/>
    <property type="match status" value="1"/>
</dbReference>
<feature type="domain" description="Amino acid transporter transmembrane" evidence="7">
    <location>
        <begin position="51"/>
        <end position="446"/>
    </location>
</feature>
<feature type="transmembrane region" description="Helical" evidence="6">
    <location>
        <begin position="420"/>
        <end position="446"/>
    </location>
</feature>
<comment type="caution">
    <text evidence="8">The sequence shown here is derived from an EMBL/GenBank/DDBJ whole genome shotgun (WGS) entry which is preliminary data.</text>
</comment>
<organism evidence="8 9">
    <name type="scientific">Bionectria ochroleuca</name>
    <name type="common">Gliocladium roseum</name>
    <dbReference type="NCBI Taxonomy" id="29856"/>
    <lineage>
        <taxon>Eukaryota</taxon>
        <taxon>Fungi</taxon>
        <taxon>Dikarya</taxon>
        <taxon>Ascomycota</taxon>
        <taxon>Pezizomycotina</taxon>
        <taxon>Sordariomycetes</taxon>
        <taxon>Hypocreomycetidae</taxon>
        <taxon>Hypocreales</taxon>
        <taxon>Bionectriaceae</taxon>
        <taxon>Clonostachys</taxon>
    </lineage>
</organism>
<comment type="similarity">
    <text evidence="2">Belongs to the amino acid/polyamine transporter 2 family.</text>
</comment>
<feature type="transmembrane region" description="Helical" evidence="6">
    <location>
        <begin position="272"/>
        <end position="294"/>
    </location>
</feature>
<name>A0ABY6V432_BIOOC</name>
<feature type="transmembrane region" description="Helical" evidence="6">
    <location>
        <begin position="158"/>
        <end position="177"/>
    </location>
</feature>
<gene>
    <name evidence="8" type="ORF">CLO192961_LOCUS495314</name>
</gene>
<protein>
    <recommendedName>
        <fullName evidence="7">Amino acid transporter transmembrane domain-containing protein</fullName>
    </recommendedName>
</protein>
<feature type="transmembrane region" description="Helical" evidence="6">
    <location>
        <begin position="130"/>
        <end position="152"/>
    </location>
</feature>
<keyword evidence="5 6" id="KW-0472">Membrane</keyword>
<evidence type="ECO:0000256" key="5">
    <source>
        <dbReference type="ARBA" id="ARBA00023136"/>
    </source>
</evidence>
<keyword evidence="3 6" id="KW-0812">Transmembrane</keyword>
<feature type="transmembrane region" description="Helical" evidence="6">
    <location>
        <begin position="356"/>
        <end position="381"/>
    </location>
</feature>
<dbReference type="EMBL" id="CABFNS010001130">
    <property type="protein sequence ID" value="VUC38182.1"/>
    <property type="molecule type" value="Genomic_DNA"/>
</dbReference>
<dbReference type="PANTHER" id="PTHR22950">
    <property type="entry name" value="AMINO ACID TRANSPORTER"/>
    <property type="match status" value="1"/>
</dbReference>
<accession>A0ABY6V432</accession>
<feature type="transmembrane region" description="Helical" evidence="6">
    <location>
        <begin position="236"/>
        <end position="260"/>
    </location>
</feature>
<feature type="transmembrane region" description="Helical" evidence="6">
    <location>
        <begin position="78"/>
        <end position="102"/>
    </location>
</feature>
<dbReference type="InterPro" id="IPR013057">
    <property type="entry name" value="AA_transpt_TM"/>
</dbReference>
<feature type="transmembrane region" description="Helical" evidence="6">
    <location>
        <begin position="189"/>
        <end position="211"/>
    </location>
</feature>
<reference evidence="8 9" key="1">
    <citation type="submission" date="2019-06" db="EMBL/GenBank/DDBJ databases">
        <authorList>
            <person name="Broberg M."/>
        </authorList>
    </citation>
    <scope>NUCLEOTIDE SEQUENCE [LARGE SCALE GENOMIC DNA]</scope>
</reference>
<evidence type="ECO:0000256" key="1">
    <source>
        <dbReference type="ARBA" id="ARBA00004141"/>
    </source>
</evidence>
<evidence type="ECO:0000256" key="6">
    <source>
        <dbReference type="SAM" id="Phobius"/>
    </source>
</evidence>
<keyword evidence="9" id="KW-1185">Reference proteome</keyword>
<comment type="subcellular location">
    <subcellularLocation>
        <location evidence="1">Membrane</location>
        <topology evidence="1">Multi-pass membrane protein</topology>
    </subcellularLocation>
</comment>
<feature type="transmembrane region" description="Helical" evidence="6">
    <location>
        <begin position="51"/>
        <end position="72"/>
    </location>
</feature>
<evidence type="ECO:0000256" key="3">
    <source>
        <dbReference type="ARBA" id="ARBA00022692"/>
    </source>
</evidence>
<dbReference type="Proteomes" id="UP000766486">
    <property type="component" value="Unassembled WGS sequence"/>
</dbReference>
<feature type="transmembrane region" description="Helical" evidence="6">
    <location>
        <begin position="387"/>
        <end position="408"/>
    </location>
</feature>
<feature type="transmembrane region" description="Helical" evidence="6">
    <location>
        <begin position="314"/>
        <end position="335"/>
    </location>
</feature>